<organism evidence="1 2">
    <name type="scientific">Streptomyces spinosisporus</name>
    <dbReference type="NCBI Taxonomy" id="2927582"/>
    <lineage>
        <taxon>Bacteria</taxon>
        <taxon>Bacillati</taxon>
        <taxon>Actinomycetota</taxon>
        <taxon>Actinomycetes</taxon>
        <taxon>Kitasatosporales</taxon>
        <taxon>Streptomycetaceae</taxon>
        <taxon>Streptomyces</taxon>
    </lineage>
</organism>
<dbReference type="NCBIfam" id="TIGR04268">
    <property type="entry name" value="FxSxx-COOH"/>
    <property type="match status" value="1"/>
</dbReference>
<evidence type="ECO:0000313" key="2">
    <source>
        <dbReference type="Proteomes" id="UP001165270"/>
    </source>
</evidence>
<sequence length="59" mass="6429">MQAEAAGKPAPDEPVEDVLALNLAELRTVGHPVLREVLDDLRERAARPGEMLWGYGSAF</sequence>
<dbReference type="Proteomes" id="UP001165270">
    <property type="component" value="Unassembled WGS sequence"/>
</dbReference>
<name>A0ABS9XND6_9ACTN</name>
<protein>
    <submittedName>
        <fullName evidence="1">FxSxx-COOH protein</fullName>
    </submittedName>
</protein>
<reference evidence="1" key="1">
    <citation type="submission" date="2022-03" db="EMBL/GenBank/DDBJ databases">
        <title>Streptomyces 7R015 and 7R016 isolated from Barleria lupulina in Thailand.</title>
        <authorList>
            <person name="Kanchanasin P."/>
            <person name="Phongsopitanun W."/>
            <person name="Tanasupawat S."/>
        </authorList>
    </citation>
    <scope>NUCLEOTIDE SEQUENCE</scope>
    <source>
        <strain evidence="1">7R016</strain>
    </source>
</reference>
<gene>
    <name evidence="1" type="primary">fxsA</name>
    <name evidence="1" type="ORF">MQN93_25640</name>
</gene>
<comment type="caution">
    <text evidence="1">The sequence shown here is derived from an EMBL/GenBank/DDBJ whole genome shotgun (WGS) entry which is preliminary data.</text>
</comment>
<evidence type="ECO:0000313" key="1">
    <source>
        <dbReference type="EMBL" id="MCI3243112.1"/>
    </source>
</evidence>
<dbReference type="EMBL" id="JALDAX010000010">
    <property type="protein sequence ID" value="MCI3243112.1"/>
    <property type="molecule type" value="Genomic_DNA"/>
</dbReference>
<accession>A0ABS9XND6</accession>
<dbReference type="RefSeq" id="WP_016437962.1">
    <property type="nucleotide sequence ID" value="NZ_JALDAX010000010.1"/>
</dbReference>
<proteinExistence type="predicted"/>
<dbReference type="InterPro" id="IPR026334">
    <property type="entry name" value="FxSxx-COOH"/>
</dbReference>
<keyword evidence="2" id="KW-1185">Reference proteome</keyword>